<evidence type="ECO:0000256" key="4">
    <source>
        <dbReference type="ARBA" id="ARBA00022728"/>
    </source>
</evidence>
<evidence type="ECO:0000256" key="2">
    <source>
        <dbReference type="ARBA" id="ARBA00005954"/>
    </source>
</evidence>
<dbReference type="VEuPathDB" id="VectorBase:RPRC007394"/>
<dbReference type="AlphaFoldDB" id="T1HTM4"/>
<evidence type="ECO:0000256" key="1">
    <source>
        <dbReference type="ARBA" id="ARBA00004123"/>
    </source>
</evidence>
<dbReference type="STRING" id="13249.T1HTM4"/>
<dbReference type="InParanoid" id="T1HTM4"/>
<feature type="compositionally biased region" description="Basic residues" evidence="8">
    <location>
        <begin position="373"/>
        <end position="390"/>
    </location>
</feature>
<evidence type="ECO:0000256" key="8">
    <source>
        <dbReference type="SAM" id="MobiDB-lite"/>
    </source>
</evidence>
<proteinExistence type="inferred from homology"/>
<name>T1HTM4_RHOPR</name>
<keyword evidence="3" id="KW-0507">mRNA processing</keyword>
<comment type="similarity">
    <text evidence="2">Belongs to the CWC21 family.</text>
</comment>
<feature type="domain" description="CWF21" evidence="9">
    <location>
        <begin position="158"/>
        <end position="203"/>
    </location>
</feature>
<feature type="compositionally biased region" description="Basic residues" evidence="8">
    <location>
        <begin position="328"/>
        <end position="362"/>
    </location>
</feature>
<keyword evidence="11" id="KW-1185">Reference proteome</keyword>
<feature type="compositionally biased region" description="Basic and acidic residues" evidence="8">
    <location>
        <begin position="409"/>
        <end position="429"/>
    </location>
</feature>
<evidence type="ECO:0000256" key="6">
    <source>
        <dbReference type="ARBA" id="ARBA00023242"/>
    </source>
</evidence>
<evidence type="ECO:0000256" key="7">
    <source>
        <dbReference type="SAM" id="Coils"/>
    </source>
</evidence>
<protein>
    <submittedName>
        <fullName evidence="10">Cwf21 domain-containing protein</fullName>
    </submittedName>
</protein>
<evidence type="ECO:0000259" key="9">
    <source>
        <dbReference type="SMART" id="SM01115"/>
    </source>
</evidence>
<evidence type="ECO:0000313" key="10">
    <source>
        <dbReference type="EnsemblMetazoa" id="RPRC007394-PA"/>
    </source>
</evidence>
<evidence type="ECO:0000313" key="11">
    <source>
        <dbReference type="Proteomes" id="UP000015103"/>
    </source>
</evidence>
<dbReference type="PANTHER" id="PTHR36562:SF5">
    <property type="entry name" value="SERINE_ARGININE REPETITIVE MATRIX 2"/>
    <property type="match status" value="1"/>
</dbReference>
<feature type="coiled-coil region" evidence="7">
    <location>
        <begin position="31"/>
        <end position="74"/>
    </location>
</feature>
<organism evidence="10 11">
    <name type="scientific">Rhodnius prolixus</name>
    <name type="common">Triatomid bug</name>
    <dbReference type="NCBI Taxonomy" id="13249"/>
    <lineage>
        <taxon>Eukaryota</taxon>
        <taxon>Metazoa</taxon>
        <taxon>Ecdysozoa</taxon>
        <taxon>Arthropoda</taxon>
        <taxon>Hexapoda</taxon>
        <taxon>Insecta</taxon>
        <taxon>Pterygota</taxon>
        <taxon>Neoptera</taxon>
        <taxon>Paraneoptera</taxon>
        <taxon>Hemiptera</taxon>
        <taxon>Heteroptera</taxon>
        <taxon>Panheteroptera</taxon>
        <taxon>Cimicomorpha</taxon>
        <taxon>Reduviidae</taxon>
        <taxon>Triatominae</taxon>
        <taxon>Rhodnius</taxon>
    </lineage>
</organism>
<dbReference type="EnsemblMetazoa" id="RPRC007394-RA">
    <property type="protein sequence ID" value="RPRC007394-PA"/>
    <property type="gene ID" value="RPRC007394"/>
</dbReference>
<dbReference type="GO" id="GO:0008380">
    <property type="term" value="P:RNA splicing"/>
    <property type="evidence" value="ECO:0007669"/>
    <property type="project" value="UniProtKB-KW"/>
</dbReference>
<dbReference type="eggNOG" id="KOG1869">
    <property type="taxonomic scope" value="Eukaryota"/>
</dbReference>
<evidence type="ECO:0000256" key="5">
    <source>
        <dbReference type="ARBA" id="ARBA00023187"/>
    </source>
</evidence>
<dbReference type="Pfam" id="PF08312">
    <property type="entry name" value="cwf21"/>
    <property type="match status" value="1"/>
</dbReference>
<sequence length="456" mass="52487">MMEWLTEKTLEQVLKEKRAMEAAAAAGIKAKEAKLNALQKLEQEELKLKQKKDRLMLEAELAEVKARNQVLEEYEAGRKVSKSPIVSGNWGANRQSVNYQATYNGIGLTIPRGSGTYGWVQRNWTLVEKSKDKVNYKTEEDLEKIDSAGSKLPNSEILDHEHKRRIEEKFIELEAVAEHQVYNQDEIETKVSANSTMLMANDSKLVEQPRNECGQIIVRETHQIAPQQEENVRLREAFGITEPLEDARNGNDINVDTEKYPLVYTPSPSPTRNITAEAKKEKKKKTKQNKRDRTQSPGVSSRKKTKDKAKYKKKRKKKEKYKWPPPKFTKKRTPKTPNGSRRRRLSPRKRYSKCKHSGRRKSISVERGSRSANRNRRSRSNNRPSKGKTRKVAEVATKKTRGTVSRKSSNLDRSESRSQEKNRDNGSEEGCARRVVVKYNRSVAQNPVILIWIQIH</sequence>
<feature type="region of interest" description="Disordered" evidence="8">
    <location>
        <begin position="258"/>
        <end position="429"/>
    </location>
</feature>
<reference evidence="10" key="1">
    <citation type="submission" date="2015-05" db="UniProtKB">
        <authorList>
            <consortium name="EnsemblMetazoa"/>
        </authorList>
    </citation>
    <scope>IDENTIFICATION</scope>
</reference>
<dbReference type="GO" id="GO:0005681">
    <property type="term" value="C:spliceosomal complex"/>
    <property type="evidence" value="ECO:0007669"/>
    <property type="project" value="UniProtKB-KW"/>
</dbReference>
<dbReference type="SMART" id="SM01115">
    <property type="entry name" value="cwf21"/>
    <property type="match status" value="1"/>
</dbReference>
<dbReference type="InterPro" id="IPR013170">
    <property type="entry name" value="mRNA_splic_Cwf21_dom"/>
</dbReference>
<evidence type="ECO:0000256" key="3">
    <source>
        <dbReference type="ARBA" id="ARBA00022664"/>
    </source>
</evidence>
<dbReference type="HOGENOM" id="CLU_048340_0_0_1"/>
<dbReference type="EMBL" id="ACPB03003054">
    <property type="status" value="NOT_ANNOTATED_CDS"/>
    <property type="molecule type" value="Genomic_DNA"/>
</dbReference>
<keyword evidence="6" id="KW-0539">Nucleus</keyword>
<dbReference type="InterPro" id="IPR051372">
    <property type="entry name" value="CWC21"/>
</dbReference>
<dbReference type="Proteomes" id="UP000015103">
    <property type="component" value="Unassembled WGS sequence"/>
</dbReference>
<dbReference type="GO" id="GO:0006397">
    <property type="term" value="P:mRNA processing"/>
    <property type="evidence" value="ECO:0007669"/>
    <property type="project" value="UniProtKB-KW"/>
</dbReference>
<comment type="subcellular location">
    <subcellularLocation>
        <location evidence="1">Nucleus</location>
    </subcellularLocation>
</comment>
<dbReference type="PANTHER" id="PTHR36562">
    <property type="entry name" value="SERINE/ARGININE REPETITIVE MATRIX 2"/>
    <property type="match status" value="1"/>
</dbReference>
<keyword evidence="5" id="KW-0508">mRNA splicing</keyword>
<keyword evidence="7" id="KW-0175">Coiled coil</keyword>
<feature type="compositionally biased region" description="Basic residues" evidence="8">
    <location>
        <begin position="301"/>
        <end position="320"/>
    </location>
</feature>
<accession>T1HTM4</accession>
<keyword evidence="4" id="KW-0747">Spliceosome</keyword>